<keyword evidence="2" id="KW-0812">Transmembrane</keyword>
<proteinExistence type="predicted"/>
<reference evidence="4" key="1">
    <citation type="submission" date="2023-03" db="EMBL/GenBank/DDBJ databases">
        <title>Near-Complete genome sequence of Lipomyces tetrasporous NRRL Y-64009, an oleaginous yeast capable of growing on lignocellulosic hydrolysates.</title>
        <authorList>
            <consortium name="Lawrence Berkeley National Laboratory"/>
            <person name="Jagtap S.S."/>
            <person name="Liu J.-J."/>
            <person name="Walukiewicz H.E."/>
            <person name="Pangilinan J."/>
            <person name="Lipzen A."/>
            <person name="Ahrendt S."/>
            <person name="Koriabine M."/>
            <person name="Cobaugh K."/>
            <person name="Salamov A."/>
            <person name="Yoshinaga Y."/>
            <person name="Ng V."/>
            <person name="Daum C."/>
            <person name="Grigoriev I.V."/>
            <person name="Slininger P.J."/>
            <person name="Dien B.S."/>
            <person name="Jin Y.-S."/>
            <person name="Rao C.V."/>
        </authorList>
    </citation>
    <scope>NUCLEOTIDE SEQUENCE</scope>
    <source>
        <strain evidence="4">NRRL Y-64009</strain>
    </source>
</reference>
<organism evidence="4 5">
    <name type="scientific">Lipomyces tetrasporus</name>
    <dbReference type="NCBI Taxonomy" id="54092"/>
    <lineage>
        <taxon>Eukaryota</taxon>
        <taxon>Fungi</taxon>
        <taxon>Dikarya</taxon>
        <taxon>Ascomycota</taxon>
        <taxon>Saccharomycotina</taxon>
        <taxon>Lipomycetes</taxon>
        <taxon>Lipomycetales</taxon>
        <taxon>Lipomycetaceae</taxon>
        <taxon>Lipomyces</taxon>
    </lineage>
</organism>
<evidence type="ECO:0000259" key="3">
    <source>
        <dbReference type="Pfam" id="PF04083"/>
    </source>
</evidence>
<keyword evidence="5" id="KW-1185">Reference proteome</keyword>
<feature type="transmembrane region" description="Helical" evidence="2">
    <location>
        <begin position="107"/>
        <end position="126"/>
    </location>
</feature>
<comment type="caution">
    <text evidence="4">The sequence shown here is derived from an EMBL/GenBank/DDBJ whole genome shotgun (WGS) entry which is preliminary data.</text>
</comment>
<dbReference type="SUPFAM" id="SSF53474">
    <property type="entry name" value="alpha/beta-Hydrolases"/>
    <property type="match status" value="1"/>
</dbReference>
<gene>
    <name evidence="4" type="ORF">POJ06DRAFT_252579</name>
</gene>
<keyword evidence="4" id="KW-0378">Hydrolase</keyword>
<dbReference type="Pfam" id="PF04083">
    <property type="entry name" value="Abhydro_lipase"/>
    <property type="match status" value="1"/>
</dbReference>
<dbReference type="GO" id="GO:0006629">
    <property type="term" value="P:lipid metabolic process"/>
    <property type="evidence" value="ECO:0007669"/>
    <property type="project" value="InterPro"/>
</dbReference>
<dbReference type="InterPro" id="IPR029058">
    <property type="entry name" value="AB_hydrolase_fold"/>
</dbReference>
<evidence type="ECO:0000256" key="2">
    <source>
        <dbReference type="SAM" id="Phobius"/>
    </source>
</evidence>
<dbReference type="GeneID" id="80882708"/>
<keyword evidence="2" id="KW-0472">Membrane</keyword>
<dbReference type="RefSeq" id="XP_056043845.1">
    <property type="nucleotide sequence ID" value="XM_056187542.1"/>
</dbReference>
<keyword evidence="2" id="KW-1133">Transmembrane helix</keyword>
<dbReference type="PANTHER" id="PTHR11005">
    <property type="entry name" value="LYSOSOMAL ACID LIPASE-RELATED"/>
    <property type="match status" value="1"/>
</dbReference>
<protein>
    <submittedName>
        <fullName evidence="4">Alpha/Beta hydrolase protein</fullName>
    </submittedName>
</protein>
<accession>A0AAD7QS75</accession>
<name>A0AAD7QS75_9ASCO</name>
<dbReference type="Proteomes" id="UP001217417">
    <property type="component" value="Unassembled WGS sequence"/>
</dbReference>
<evidence type="ECO:0000313" key="4">
    <source>
        <dbReference type="EMBL" id="KAJ8100395.1"/>
    </source>
</evidence>
<dbReference type="InterPro" id="IPR006693">
    <property type="entry name" value="AB_hydrolase_lipase"/>
</dbReference>
<dbReference type="Gene3D" id="3.40.50.1820">
    <property type="entry name" value="alpha/beta hydrolase"/>
    <property type="match status" value="1"/>
</dbReference>
<dbReference type="AlphaFoldDB" id="A0AAD7QS75"/>
<evidence type="ECO:0000313" key="5">
    <source>
        <dbReference type="Proteomes" id="UP001217417"/>
    </source>
</evidence>
<sequence>MPASHAASTVLEKPSLAVPVRPGAITSSLRVGIHSLLLWSPSPLHSRPFSSKSIILDNRPSSNRLATEHQNRTNAEKRKELQSQNIRISHYQSRTVLSSFACYARRIASFFFTFSLLGSLLTAAIITDVGVRIRNSVVRTFGNRIAEKRPFVALERERAKKRTKNDKKVVCDIDYYASLVGLRAQQFEVVTEDRFVLQLFRIYDPSEVEERKKSRYPVLLIHGLLQSAGAFCVNEEDSLAFFLCKSGYDVWVGNNRCGFNHKHVNLTYKNPSLWEWDVRDMGTKDVPAFIDFILQKTSHQKVGLVCHSQGTTQIFLALSRFHAPELGEKISVFCALAPAVYAGPLVDRQFFKYIRYLSPSAYRLLFGIHAFIPAMFIIRSVIPRHALTYCSYAMFHFLFGWSDDRWDKFLKDRMFQFSPVYVSTENMRWWLGRDGFATRRCIFDSESSEPWFDSRCPPIALWVGQADSLVDGERLIKRLENAEPDVVVVKTKVIPTYEHLDVLWAVDAVDQVGRGVREVLWSTAFNREDFRCPSECEEL</sequence>
<feature type="compositionally biased region" description="Basic and acidic residues" evidence="1">
    <location>
        <begin position="66"/>
        <end position="79"/>
    </location>
</feature>
<feature type="domain" description="Partial AB-hydrolase lipase" evidence="3">
    <location>
        <begin position="174"/>
        <end position="234"/>
    </location>
</feature>
<dbReference type="EMBL" id="JARPMG010000005">
    <property type="protein sequence ID" value="KAJ8100395.1"/>
    <property type="molecule type" value="Genomic_DNA"/>
</dbReference>
<dbReference type="GO" id="GO:0016787">
    <property type="term" value="F:hydrolase activity"/>
    <property type="evidence" value="ECO:0007669"/>
    <property type="project" value="UniProtKB-KW"/>
</dbReference>
<feature type="region of interest" description="Disordered" evidence="1">
    <location>
        <begin position="60"/>
        <end position="79"/>
    </location>
</feature>
<evidence type="ECO:0000256" key="1">
    <source>
        <dbReference type="SAM" id="MobiDB-lite"/>
    </source>
</evidence>